<sequence length="91" mass="10491">MSSDHAALFHCSRCGACCSHLKEFGELYGDLDDGHGVCIFYDKGMHSCRQYIDRPLKCRVVESYVFFKEQMAFKEYCRINKQGCAYLQTLS</sequence>
<organism evidence="1 2">
    <name type="scientific">Desulfovibrio intestinalis</name>
    <dbReference type="NCBI Taxonomy" id="58621"/>
    <lineage>
        <taxon>Bacteria</taxon>
        <taxon>Pseudomonadati</taxon>
        <taxon>Thermodesulfobacteriota</taxon>
        <taxon>Desulfovibrionia</taxon>
        <taxon>Desulfovibrionales</taxon>
        <taxon>Desulfovibrionaceae</taxon>
        <taxon>Desulfovibrio</taxon>
    </lineage>
</organism>
<reference evidence="1 2" key="1">
    <citation type="submission" date="2020-08" db="EMBL/GenBank/DDBJ databases">
        <title>Genomic Encyclopedia of Type Strains, Phase IV (KMG-IV): sequencing the most valuable type-strain genomes for metagenomic binning, comparative biology and taxonomic classification.</title>
        <authorList>
            <person name="Goeker M."/>
        </authorList>
    </citation>
    <scope>NUCLEOTIDE SEQUENCE [LARGE SCALE GENOMIC DNA]</scope>
    <source>
        <strain evidence="1 2">DSM 11275</strain>
    </source>
</reference>
<evidence type="ECO:0000313" key="2">
    <source>
        <dbReference type="Proteomes" id="UP000539075"/>
    </source>
</evidence>
<protein>
    <submittedName>
        <fullName evidence="1">Fe-S-cluster containining protein</fullName>
    </submittedName>
</protein>
<gene>
    <name evidence="1" type="ORF">HNQ38_002443</name>
</gene>
<dbReference type="Proteomes" id="UP000539075">
    <property type="component" value="Unassembled WGS sequence"/>
</dbReference>
<name>A0A7W8FHY8_9BACT</name>
<comment type="caution">
    <text evidence="1">The sequence shown here is derived from an EMBL/GenBank/DDBJ whole genome shotgun (WGS) entry which is preliminary data.</text>
</comment>
<dbReference type="EMBL" id="JACHGO010000007">
    <property type="protein sequence ID" value="MBB5144332.1"/>
    <property type="molecule type" value="Genomic_DNA"/>
</dbReference>
<dbReference type="RefSeq" id="WP_183721077.1">
    <property type="nucleotide sequence ID" value="NZ_JACHGO010000007.1"/>
</dbReference>
<evidence type="ECO:0000313" key="1">
    <source>
        <dbReference type="EMBL" id="MBB5144332.1"/>
    </source>
</evidence>
<accession>A0A7W8FHY8</accession>
<dbReference type="AlphaFoldDB" id="A0A7W8FHY8"/>
<keyword evidence="2" id="KW-1185">Reference proteome</keyword>
<proteinExistence type="predicted"/>